<dbReference type="SUPFAM" id="SSF81296">
    <property type="entry name" value="E set domains"/>
    <property type="match status" value="1"/>
</dbReference>
<dbReference type="PANTHER" id="PTHR10357:SF210">
    <property type="entry name" value="MALTODEXTRIN GLUCOSIDASE"/>
    <property type="match status" value="1"/>
</dbReference>
<dbReference type="SMART" id="SM00642">
    <property type="entry name" value="Aamy"/>
    <property type="match status" value="1"/>
</dbReference>
<evidence type="ECO:0000256" key="1">
    <source>
        <dbReference type="ARBA" id="ARBA00022801"/>
    </source>
</evidence>
<keyword evidence="4" id="KW-0808">Transferase</keyword>
<sequence length="639" mass="75345">MKHKDIYHNSFDLTYREPFGAAPKGSKVSLSIDIHNRFEVSHVILHYILDKTDTEKTKKLDLYSEEHQFDSYETTITMPGEPQLIWYFFEVILTDHTLFYGRENIFESGEGTIYDHVPPSWQITVYNPEYQTPDWWKNATMYQIFPDRFFAAGDIDPTKAPKTSLIHAHWENDPFYIRNERGEVVRWDFFGGNLQGIQEKLDYIASLGVTVIYLNPIFEAESNHRYDTGDYHKIDRLLGTKEEFEQLIKEAADRGIEIMLDGVFSHTGSNSIYFNRENQYDSLGAYQSKESPYYTWYTFHHYPDDYDAWWGVGTLPTLNKENEDYQSFLVDDENSVIQSWQRSGVKHWRLDVADELTDDLIKKLYQQLKKEDKSSVLLGEVWEDASNKSSYGNRRDYFLGGVLDSVMNYPLRRIMLDFMKGEVDAFFVNRRLTTLNEHYPQQYFYALMNMLSSHDVERIITMLHDYLPDDMDEEDRVNINRAQVKALSLWLYAFPGIPSLYYGDEAGVDGGADPDNRKPYPWGNEEQDLLKWYKQIGKWRKEHPVLRTGHWKPHDLHEDLFGFERWIDNGVDAFGHEAHDEHMVYLFNRNHAEKRTAHIPIRKGKWQALQNKKRIFSSKKGNLSIELNPSECILLRFMQ</sequence>
<dbReference type="InterPro" id="IPR006047">
    <property type="entry name" value="GH13_cat_dom"/>
</dbReference>
<dbReference type="Proteomes" id="UP000198897">
    <property type="component" value="Unassembled WGS sequence"/>
</dbReference>
<dbReference type="GO" id="GO:0016740">
    <property type="term" value="F:transferase activity"/>
    <property type="evidence" value="ECO:0007669"/>
    <property type="project" value="UniProtKB-KW"/>
</dbReference>
<organism evidence="4 5">
    <name type="scientific">Halobacillus alkaliphilus</name>
    <dbReference type="NCBI Taxonomy" id="396056"/>
    <lineage>
        <taxon>Bacteria</taxon>
        <taxon>Bacillati</taxon>
        <taxon>Bacillota</taxon>
        <taxon>Bacilli</taxon>
        <taxon>Bacillales</taxon>
        <taxon>Bacillaceae</taxon>
        <taxon>Halobacillus</taxon>
    </lineage>
</organism>
<evidence type="ECO:0000259" key="3">
    <source>
        <dbReference type="SMART" id="SM00642"/>
    </source>
</evidence>
<dbReference type="AlphaFoldDB" id="A0A1I2QZ23"/>
<reference evidence="5" key="1">
    <citation type="submission" date="2016-10" db="EMBL/GenBank/DDBJ databases">
        <authorList>
            <person name="Varghese N."/>
            <person name="Submissions S."/>
        </authorList>
    </citation>
    <scope>NUCLEOTIDE SEQUENCE [LARGE SCALE GENOMIC DNA]</scope>
    <source>
        <strain evidence="5">FP5</strain>
    </source>
</reference>
<dbReference type="InterPro" id="IPR017853">
    <property type="entry name" value="GH"/>
</dbReference>
<dbReference type="EMBL" id="FOOG01000034">
    <property type="protein sequence ID" value="SFG31557.1"/>
    <property type="molecule type" value="Genomic_DNA"/>
</dbReference>
<dbReference type="Gene3D" id="3.20.20.80">
    <property type="entry name" value="Glycosidases"/>
    <property type="match status" value="1"/>
</dbReference>
<keyword evidence="2" id="KW-0326">Glycosidase</keyword>
<keyword evidence="5" id="KW-1185">Reference proteome</keyword>
<accession>A0A1I2QZ23</accession>
<dbReference type="PANTHER" id="PTHR10357">
    <property type="entry name" value="ALPHA-AMYLASE FAMILY MEMBER"/>
    <property type="match status" value="1"/>
</dbReference>
<dbReference type="OrthoDB" id="9805159at2"/>
<dbReference type="InterPro" id="IPR004185">
    <property type="entry name" value="Glyco_hydro_13_lg-like_dom"/>
</dbReference>
<dbReference type="CDD" id="cd11338">
    <property type="entry name" value="AmyAc_CMD"/>
    <property type="match status" value="1"/>
</dbReference>
<dbReference type="InterPro" id="IPR014756">
    <property type="entry name" value="Ig_E-set"/>
</dbReference>
<dbReference type="GO" id="GO:0004553">
    <property type="term" value="F:hydrolase activity, hydrolyzing O-glycosyl compounds"/>
    <property type="evidence" value="ECO:0007669"/>
    <property type="project" value="InterPro"/>
</dbReference>
<evidence type="ECO:0000313" key="5">
    <source>
        <dbReference type="Proteomes" id="UP000198897"/>
    </source>
</evidence>
<protein>
    <submittedName>
        <fullName evidence="4">4-alpha-glucanotransferase</fullName>
    </submittedName>
</protein>
<dbReference type="InterPro" id="IPR045857">
    <property type="entry name" value="O16G_dom_2"/>
</dbReference>
<dbReference type="Gene3D" id="2.60.40.10">
    <property type="entry name" value="Immunoglobulins"/>
    <property type="match status" value="1"/>
</dbReference>
<gene>
    <name evidence="4" type="ORF">SAMN05216353_1344</name>
</gene>
<name>A0A1I2QZ23_9BACI</name>
<dbReference type="CDD" id="cd02857">
    <property type="entry name" value="E_set_CDase_PDE_N"/>
    <property type="match status" value="1"/>
</dbReference>
<evidence type="ECO:0000256" key="2">
    <source>
        <dbReference type="ARBA" id="ARBA00023295"/>
    </source>
</evidence>
<keyword evidence="1" id="KW-0378">Hydrolase</keyword>
<dbReference type="GO" id="GO:0005975">
    <property type="term" value="P:carbohydrate metabolic process"/>
    <property type="evidence" value="ECO:0007669"/>
    <property type="project" value="InterPro"/>
</dbReference>
<dbReference type="RefSeq" id="WP_089753303.1">
    <property type="nucleotide sequence ID" value="NZ_FOOG01000034.1"/>
</dbReference>
<evidence type="ECO:0000313" key="4">
    <source>
        <dbReference type="EMBL" id="SFG31557.1"/>
    </source>
</evidence>
<dbReference type="Pfam" id="PF00128">
    <property type="entry name" value="Alpha-amylase"/>
    <property type="match status" value="1"/>
</dbReference>
<dbReference type="Gene3D" id="3.90.400.10">
    <property type="entry name" value="Oligo-1,6-glucosidase, Domain 2"/>
    <property type="match status" value="1"/>
</dbReference>
<dbReference type="InterPro" id="IPR013783">
    <property type="entry name" value="Ig-like_fold"/>
</dbReference>
<feature type="domain" description="Glycosyl hydrolase family 13 catalytic" evidence="3">
    <location>
        <begin position="143"/>
        <end position="540"/>
    </location>
</feature>
<proteinExistence type="predicted"/>
<dbReference type="SUPFAM" id="SSF51445">
    <property type="entry name" value="(Trans)glycosidases"/>
    <property type="match status" value="1"/>
</dbReference>